<keyword evidence="9" id="KW-1133">Transmembrane helix</keyword>
<accession>A0A401UEV3</accession>
<dbReference type="InterPro" id="IPR036890">
    <property type="entry name" value="HATPase_C_sf"/>
</dbReference>
<dbReference type="OrthoDB" id="9810447at2"/>
<evidence type="ECO:0000256" key="4">
    <source>
        <dbReference type="ARBA" id="ARBA00022679"/>
    </source>
</evidence>
<dbReference type="PRINTS" id="PR00344">
    <property type="entry name" value="BCTRLSENSOR"/>
</dbReference>
<evidence type="ECO:0000256" key="6">
    <source>
        <dbReference type="ARBA" id="ARBA00022777"/>
    </source>
</evidence>
<dbReference type="InterPro" id="IPR036097">
    <property type="entry name" value="HisK_dim/P_sf"/>
</dbReference>
<dbReference type="SUPFAM" id="SSF55874">
    <property type="entry name" value="ATPase domain of HSP90 chaperone/DNA topoisomerase II/histidine kinase"/>
    <property type="match status" value="1"/>
</dbReference>
<protein>
    <recommendedName>
        <fullName evidence="2">histidine kinase</fullName>
        <ecNumber evidence="2">2.7.13.3</ecNumber>
    </recommendedName>
</protein>
<evidence type="ECO:0000259" key="10">
    <source>
        <dbReference type="PROSITE" id="PS50109"/>
    </source>
</evidence>
<feature type="domain" description="Histidine kinase" evidence="10">
    <location>
        <begin position="230"/>
        <end position="447"/>
    </location>
</feature>
<dbReference type="AlphaFoldDB" id="A0A401UEV3"/>
<keyword evidence="6" id="KW-0418">Kinase</keyword>
<dbReference type="CDD" id="cd00082">
    <property type="entry name" value="HisKA"/>
    <property type="match status" value="1"/>
</dbReference>
<dbReference type="SUPFAM" id="SSF47384">
    <property type="entry name" value="Homodimeric domain of signal transducing histidine kinase"/>
    <property type="match status" value="1"/>
</dbReference>
<evidence type="ECO:0000256" key="2">
    <source>
        <dbReference type="ARBA" id="ARBA00012438"/>
    </source>
</evidence>
<dbReference type="Proteomes" id="UP000288227">
    <property type="component" value="Unassembled WGS sequence"/>
</dbReference>
<evidence type="ECO:0000256" key="3">
    <source>
        <dbReference type="ARBA" id="ARBA00022553"/>
    </source>
</evidence>
<dbReference type="Pfam" id="PF02518">
    <property type="entry name" value="HATPase_c"/>
    <property type="match status" value="1"/>
</dbReference>
<keyword evidence="7" id="KW-0067">ATP-binding</keyword>
<keyword evidence="9" id="KW-0812">Transmembrane</keyword>
<dbReference type="PROSITE" id="PS50109">
    <property type="entry name" value="HIS_KIN"/>
    <property type="match status" value="1"/>
</dbReference>
<feature type="transmembrane region" description="Helical" evidence="9">
    <location>
        <begin position="23"/>
        <end position="42"/>
    </location>
</feature>
<keyword evidence="5" id="KW-0547">Nucleotide-binding</keyword>
<dbReference type="RefSeq" id="WP_127124099.1">
    <property type="nucleotide sequence ID" value="NZ_BHXQ01000008.1"/>
</dbReference>
<dbReference type="InterPro" id="IPR005467">
    <property type="entry name" value="His_kinase_dom"/>
</dbReference>
<reference evidence="11 12" key="1">
    <citation type="submission" date="2018-11" db="EMBL/GenBank/DDBJ databases">
        <title>Chryseotalea sanarue gen. nov., sp., nov., a member of the family Cytophagaceae, isolated from a brackish lake in Hamamatsu Japan.</title>
        <authorList>
            <person name="Maejima Y."/>
            <person name="Iino T."/>
            <person name="Muraguchi Y."/>
            <person name="Fukuda K."/>
            <person name="Ohkuma M."/>
            <person name="Moriuchi R."/>
            <person name="Dohra H."/>
            <person name="Kimbara K."/>
            <person name="Shintani M."/>
        </authorList>
    </citation>
    <scope>NUCLEOTIDE SEQUENCE [LARGE SCALE GENOMIC DNA]</scope>
    <source>
        <strain evidence="11 12">Ys</strain>
    </source>
</reference>
<evidence type="ECO:0000256" key="9">
    <source>
        <dbReference type="SAM" id="Phobius"/>
    </source>
</evidence>
<dbReference type="GO" id="GO:0007234">
    <property type="term" value="P:osmosensory signaling via phosphorelay pathway"/>
    <property type="evidence" value="ECO:0007669"/>
    <property type="project" value="TreeGrafter"/>
</dbReference>
<dbReference type="InterPro" id="IPR004358">
    <property type="entry name" value="Sig_transdc_His_kin-like_C"/>
</dbReference>
<keyword evidence="9" id="KW-0472">Membrane</keyword>
<gene>
    <name evidence="11" type="ORF">SanaruYs_36890</name>
</gene>
<dbReference type="InterPro" id="IPR050351">
    <property type="entry name" value="BphY/WalK/GraS-like"/>
</dbReference>
<keyword evidence="3" id="KW-0597">Phosphoprotein</keyword>
<dbReference type="GO" id="GO:0005524">
    <property type="term" value="F:ATP binding"/>
    <property type="evidence" value="ECO:0007669"/>
    <property type="project" value="UniProtKB-KW"/>
</dbReference>
<dbReference type="EC" id="2.7.13.3" evidence="2"/>
<dbReference type="InterPro" id="IPR003594">
    <property type="entry name" value="HATPase_dom"/>
</dbReference>
<feature type="transmembrane region" description="Helical" evidence="9">
    <location>
        <begin position="102"/>
        <end position="121"/>
    </location>
</feature>
<dbReference type="EMBL" id="BHXQ01000008">
    <property type="protein sequence ID" value="GCC53445.1"/>
    <property type="molecule type" value="Genomic_DNA"/>
</dbReference>
<evidence type="ECO:0000256" key="5">
    <source>
        <dbReference type="ARBA" id="ARBA00022741"/>
    </source>
</evidence>
<keyword evidence="12" id="KW-1185">Reference proteome</keyword>
<evidence type="ECO:0000313" key="12">
    <source>
        <dbReference type="Proteomes" id="UP000288227"/>
    </source>
</evidence>
<keyword evidence="8" id="KW-0902">Two-component regulatory system</keyword>
<dbReference type="SMART" id="SM00387">
    <property type="entry name" value="HATPase_c"/>
    <property type="match status" value="1"/>
</dbReference>
<evidence type="ECO:0000256" key="7">
    <source>
        <dbReference type="ARBA" id="ARBA00022840"/>
    </source>
</evidence>
<dbReference type="PANTHER" id="PTHR42878">
    <property type="entry name" value="TWO-COMPONENT HISTIDINE KINASE"/>
    <property type="match status" value="1"/>
</dbReference>
<dbReference type="Gene3D" id="1.10.287.130">
    <property type="match status" value="1"/>
</dbReference>
<sequence>MFQISDELLDKHLLDKARRSHRIMIWCAIFIYPAFGLLDYLLVENWKIFLLVRFTGVLLLILLLIYDSYAKLKPVTLAHFSTQLVINSLMWMLSQIDSTQTFSIYAINSCTGYIASALFIFWRPINSVVLLVLNLSCFSILITLFSPLSWGEVLANGSFLLFTMGLMSQFYIYYRGKVVLSDFKVQQELNRLNSELWNKNYQIEKQSSEISKKNIDLVRLNSLKDRLFIIISHDLRAPLQSLKGVLELINKSASISPDEFKFLTRGIKVKVDVTYNLMENLLYWTRSQMTGFSVKPTTIHLHEIVNDCILLLESVAEKKRIKTLNDISTDHLIRSDLDMVRLVIRNLLMNAIKFSFDEAKVIVKSKLENNEIIISIIDSGIGMSKDESINLFTKKQKISKNGTYNEEGTGLGLMLCKEFIEMNNGRIWVVSEPGRGSEFNFALTAFQSLDNPVPFKSLVKEDA</sequence>
<dbReference type="GO" id="GO:0000155">
    <property type="term" value="F:phosphorelay sensor kinase activity"/>
    <property type="evidence" value="ECO:0007669"/>
    <property type="project" value="InterPro"/>
</dbReference>
<evidence type="ECO:0000313" key="11">
    <source>
        <dbReference type="EMBL" id="GCC53445.1"/>
    </source>
</evidence>
<organism evidence="11 12">
    <name type="scientific">Chryseotalea sanaruensis</name>
    <dbReference type="NCBI Taxonomy" id="2482724"/>
    <lineage>
        <taxon>Bacteria</taxon>
        <taxon>Pseudomonadati</taxon>
        <taxon>Bacteroidota</taxon>
        <taxon>Cytophagia</taxon>
        <taxon>Cytophagales</taxon>
        <taxon>Chryseotaleaceae</taxon>
        <taxon>Chryseotalea</taxon>
    </lineage>
</organism>
<name>A0A401UEV3_9BACT</name>
<evidence type="ECO:0000256" key="1">
    <source>
        <dbReference type="ARBA" id="ARBA00000085"/>
    </source>
</evidence>
<proteinExistence type="predicted"/>
<dbReference type="GO" id="GO:0030295">
    <property type="term" value="F:protein kinase activator activity"/>
    <property type="evidence" value="ECO:0007669"/>
    <property type="project" value="TreeGrafter"/>
</dbReference>
<dbReference type="PANTHER" id="PTHR42878:SF7">
    <property type="entry name" value="SENSOR HISTIDINE KINASE GLRK"/>
    <property type="match status" value="1"/>
</dbReference>
<feature type="transmembrane region" description="Helical" evidence="9">
    <location>
        <begin position="48"/>
        <end position="65"/>
    </location>
</feature>
<comment type="caution">
    <text evidence="11">The sequence shown here is derived from an EMBL/GenBank/DDBJ whole genome shotgun (WGS) entry which is preliminary data.</text>
</comment>
<comment type="catalytic activity">
    <reaction evidence="1">
        <text>ATP + protein L-histidine = ADP + protein N-phospho-L-histidine.</text>
        <dbReference type="EC" id="2.7.13.3"/>
    </reaction>
</comment>
<dbReference type="Gene3D" id="3.30.565.10">
    <property type="entry name" value="Histidine kinase-like ATPase, C-terminal domain"/>
    <property type="match status" value="1"/>
</dbReference>
<evidence type="ECO:0000256" key="8">
    <source>
        <dbReference type="ARBA" id="ARBA00023012"/>
    </source>
</evidence>
<feature type="transmembrane region" description="Helical" evidence="9">
    <location>
        <begin position="128"/>
        <end position="148"/>
    </location>
</feature>
<dbReference type="GO" id="GO:0000156">
    <property type="term" value="F:phosphorelay response regulator activity"/>
    <property type="evidence" value="ECO:0007669"/>
    <property type="project" value="TreeGrafter"/>
</dbReference>
<dbReference type="FunFam" id="3.30.565.10:FF:000006">
    <property type="entry name" value="Sensor histidine kinase WalK"/>
    <property type="match status" value="1"/>
</dbReference>
<dbReference type="InterPro" id="IPR003661">
    <property type="entry name" value="HisK_dim/P_dom"/>
</dbReference>
<keyword evidence="4" id="KW-0808">Transferase</keyword>